<dbReference type="PANTHER" id="PTHR21600">
    <property type="entry name" value="MITOCHONDRIAL RNA PSEUDOURIDINE SYNTHASE"/>
    <property type="match status" value="1"/>
</dbReference>
<name>A0A2K1L7L1_PHYPA</name>
<dbReference type="SUPFAM" id="SSF55120">
    <property type="entry name" value="Pseudouridine synthase"/>
    <property type="match status" value="1"/>
</dbReference>
<dbReference type="Gene3D" id="3.30.2350.10">
    <property type="entry name" value="Pseudouridine synthase"/>
    <property type="match status" value="1"/>
</dbReference>
<protein>
    <recommendedName>
        <fullName evidence="6">Pseudouridine synthase RsuA/RluA-like domain-containing protein</fullName>
    </recommendedName>
</protein>
<dbReference type="GO" id="GO:0009982">
    <property type="term" value="F:pseudouridine synthase activity"/>
    <property type="evidence" value="ECO:0000318"/>
    <property type="project" value="GO_Central"/>
</dbReference>
<reference evidence="7 9" key="2">
    <citation type="journal article" date="2018" name="Plant J.">
        <title>The Physcomitrella patens chromosome-scale assembly reveals moss genome structure and evolution.</title>
        <authorList>
            <person name="Lang D."/>
            <person name="Ullrich K.K."/>
            <person name="Murat F."/>
            <person name="Fuchs J."/>
            <person name="Jenkins J."/>
            <person name="Haas F.B."/>
            <person name="Piednoel M."/>
            <person name="Gundlach H."/>
            <person name="Van Bel M."/>
            <person name="Meyberg R."/>
            <person name="Vives C."/>
            <person name="Morata J."/>
            <person name="Symeonidi A."/>
            <person name="Hiss M."/>
            <person name="Muchero W."/>
            <person name="Kamisugi Y."/>
            <person name="Saleh O."/>
            <person name="Blanc G."/>
            <person name="Decker E.L."/>
            <person name="van Gessel N."/>
            <person name="Grimwood J."/>
            <person name="Hayes R.D."/>
            <person name="Graham S.W."/>
            <person name="Gunter L.E."/>
            <person name="McDaniel S.F."/>
            <person name="Hoernstein S.N.W."/>
            <person name="Larsson A."/>
            <person name="Li F.W."/>
            <person name="Perroud P.F."/>
            <person name="Phillips J."/>
            <person name="Ranjan P."/>
            <person name="Rokshar D.S."/>
            <person name="Rothfels C.J."/>
            <person name="Schneider L."/>
            <person name="Shu S."/>
            <person name="Stevenson D.W."/>
            <person name="Thummler F."/>
            <person name="Tillich M."/>
            <person name="Villarreal Aguilar J.C."/>
            <person name="Widiez T."/>
            <person name="Wong G.K."/>
            <person name="Wymore A."/>
            <person name="Zhang Y."/>
            <person name="Zimmer A.D."/>
            <person name="Quatrano R.S."/>
            <person name="Mayer K.F.X."/>
            <person name="Goodstein D."/>
            <person name="Casacuberta J.M."/>
            <person name="Vandepoele K."/>
            <person name="Reski R."/>
            <person name="Cuming A.C."/>
            <person name="Tuskan G.A."/>
            <person name="Maumus F."/>
            <person name="Salse J."/>
            <person name="Schmutz J."/>
            <person name="Rensing S.A."/>
        </authorList>
    </citation>
    <scope>NUCLEOTIDE SEQUENCE [LARGE SCALE GENOMIC DNA]</scope>
    <source>
        <strain evidence="8 9">cv. Gransden 2004</strain>
    </source>
</reference>
<dbReference type="InterPro" id="IPR050188">
    <property type="entry name" value="RluA_PseudoU_synthase"/>
</dbReference>
<evidence type="ECO:0000256" key="5">
    <source>
        <dbReference type="ARBA" id="ARBA00023235"/>
    </source>
</evidence>
<dbReference type="GO" id="GO:0003723">
    <property type="term" value="F:RNA binding"/>
    <property type="evidence" value="ECO:0007669"/>
    <property type="project" value="InterPro"/>
</dbReference>
<dbReference type="PANTHER" id="PTHR21600:SF81">
    <property type="entry name" value="21S RRNA PSEUDOURIDINE(2819) SYNTHASE"/>
    <property type="match status" value="1"/>
</dbReference>
<evidence type="ECO:0000259" key="6">
    <source>
        <dbReference type="Pfam" id="PF00849"/>
    </source>
</evidence>
<evidence type="ECO:0000256" key="1">
    <source>
        <dbReference type="ARBA" id="ARBA00000073"/>
    </source>
</evidence>
<dbReference type="Pfam" id="PF00849">
    <property type="entry name" value="PseudoU_synth_2"/>
    <property type="match status" value="1"/>
</dbReference>
<dbReference type="RefSeq" id="XP_024380371.1">
    <property type="nucleotide sequence ID" value="XM_024524603.2"/>
</dbReference>
<accession>A0A2K1L7L1</accession>
<proteinExistence type="inferred from homology"/>
<reference evidence="7 9" key="1">
    <citation type="journal article" date="2008" name="Science">
        <title>The Physcomitrella genome reveals evolutionary insights into the conquest of land by plants.</title>
        <authorList>
            <person name="Rensing S."/>
            <person name="Lang D."/>
            <person name="Zimmer A."/>
            <person name="Terry A."/>
            <person name="Salamov A."/>
            <person name="Shapiro H."/>
            <person name="Nishiyama T."/>
            <person name="Perroud P.-F."/>
            <person name="Lindquist E."/>
            <person name="Kamisugi Y."/>
            <person name="Tanahashi T."/>
            <person name="Sakakibara K."/>
            <person name="Fujita T."/>
            <person name="Oishi K."/>
            <person name="Shin-I T."/>
            <person name="Kuroki Y."/>
            <person name="Toyoda A."/>
            <person name="Suzuki Y."/>
            <person name="Hashimoto A."/>
            <person name="Yamaguchi K."/>
            <person name="Sugano A."/>
            <person name="Kohara Y."/>
            <person name="Fujiyama A."/>
            <person name="Anterola A."/>
            <person name="Aoki S."/>
            <person name="Ashton N."/>
            <person name="Barbazuk W.B."/>
            <person name="Barker E."/>
            <person name="Bennetzen J."/>
            <person name="Bezanilla M."/>
            <person name="Blankenship R."/>
            <person name="Cho S.H."/>
            <person name="Dutcher S."/>
            <person name="Estelle M."/>
            <person name="Fawcett J.A."/>
            <person name="Gundlach H."/>
            <person name="Hanada K."/>
            <person name="Heyl A."/>
            <person name="Hicks K.A."/>
            <person name="Hugh J."/>
            <person name="Lohr M."/>
            <person name="Mayer K."/>
            <person name="Melkozernov A."/>
            <person name="Murata T."/>
            <person name="Nelson D."/>
            <person name="Pils B."/>
            <person name="Prigge M."/>
            <person name="Reiss B."/>
            <person name="Renner T."/>
            <person name="Rombauts S."/>
            <person name="Rushton P."/>
            <person name="Sanderfoot A."/>
            <person name="Schween G."/>
            <person name="Shiu S.-H."/>
            <person name="Stueber K."/>
            <person name="Theodoulou F.L."/>
            <person name="Tu H."/>
            <person name="Van de Peer Y."/>
            <person name="Verrier P.J."/>
            <person name="Waters E."/>
            <person name="Wood A."/>
            <person name="Yang L."/>
            <person name="Cove D."/>
            <person name="Cuming A."/>
            <person name="Hasebe M."/>
            <person name="Lucas S."/>
            <person name="Mishler D.B."/>
            <person name="Reski R."/>
            <person name="Grigoriev I."/>
            <person name="Quatrano R.S."/>
            <person name="Boore J.L."/>
        </authorList>
    </citation>
    <scope>NUCLEOTIDE SEQUENCE [LARGE SCALE GENOMIC DNA]</scope>
    <source>
        <strain evidence="8 9">cv. Gransden 2004</strain>
    </source>
</reference>
<dbReference type="EnsemblPlants" id="Pp3c1_9440V3.2">
    <property type="protein sequence ID" value="Pp3c1_9440V3.2"/>
    <property type="gene ID" value="Pp3c1_9440"/>
</dbReference>
<gene>
    <name evidence="8" type="primary">LOC112284620</name>
    <name evidence="7" type="ORF">PHYPA_000437</name>
</gene>
<sequence length="488" mass="54001">MAAPGVASLRRILTCAPRTTVLDNGVRDWWGFVRQAHLRSLVGDVSEIDSTGKHEDVKAPRLQWKELPPVPLESAVRVLEKIGSYNEGSESGHNKLKRLTALRWVAKCCPNVPHSLLNKLFRLRQIRIQAPQEISSSDGVEKPKDTRLRKISAKDTLQEGAVLCIPAAVSESLYETNSATNVPKIALHDIKYLRSTILHKDAEIIVINKPSGLAVQGGSDVVKSLDSMMEAALSYNYNEGPRLVHRLDKETSGALVLGRTHQSTVFLQALLRNKTEKISQAPGGKVVSVERCYLALVIGVPEKKEGRISAPLAKVVSDSGKLDKMRVVHGSHPNAQEAITDYKVLGSSLFGCSWLELRPLTGRKHQIRVHCAEVLGMPIVGDYKYGWRALRLWPPTDRTEDTKSSVLGLRESGHVWSSKPYLHLHCRQLILPDVAQAFKSQSRERSSAQTGARVSGSQFAEPLEIIAPLPPHMVVSWNMKPLNDFPMI</sequence>
<dbReference type="AlphaFoldDB" id="A0A2K1L7L1"/>
<dbReference type="GO" id="GO:0005739">
    <property type="term" value="C:mitochondrion"/>
    <property type="evidence" value="ECO:0007669"/>
    <property type="project" value="UniProtKB-SubCell"/>
</dbReference>
<keyword evidence="4" id="KW-0496">Mitochondrion</keyword>
<comment type="similarity">
    <text evidence="3">Belongs to the pseudouridine synthase RluA family.</text>
</comment>
<evidence type="ECO:0000313" key="9">
    <source>
        <dbReference type="Proteomes" id="UP000006727"/>
    </source>
</evidence>
<dbReference type="STRING" id="3218.A0A2K1L7L1"/>
<dbReference type="OrthoDB" id="428658at2759"/>
<comment type="catalytic activity">
    <reaction evidence="1">
        <text>a uridine in RNA = a pseudouridine in RNA</text>
        <dbReference type="Rhea" id="RHEA:48348"/>
        <dbReference type="Rhea" id="RHEA-COMP:12068"/>
        <dbReference type="Rhea" id="RHEA-COMP:12069"/>
        <dbReference type="ChEBI" id="CHEBI:65314"/>
        <dbReference type="ChEBI" id="CHEBI:65315"/>
    </reaction>
</comment>
<evidence type="ECO:0000313" key="7">
    <source>
        <dbReference type="EMBL" id="PNR62013.1"/>
    </source>
</evidence>
<feature type="domain" description="Pseudouridine synthase RsuA/RluA-like" evidence="6">
    <location>
        <begin position="204"/>
        <end position="372"/>
    </location>
</feature>
<evidence type="ECO:0000256" key="4">
    <source>
        <dbReference type="ARBA" id="ARBA00023128"/>
    </source>
</evidence>
<evidence type="ECO:0000256" key="2">
    <source>
        <dbReference type="ARBA" id="ARBA00004173"/>
    </source>
</evidence>
<dbReference type="GeneID" id="112284620"/>
<dbReference type="InterPro" id="IPR006224">
    <property type="entry name" value="PsdUridine_synth_RluA-like_CS"/>
</dbReference>
<evidence type="ECO:0000313" key="8">
    <source>
        <dbReference type="EnsemblPlants" id="Pp3c1_9440V3.1"/>
    </source>
</evidence>
<evidence type="ECO:0000256" key="3">
    <source>
        <dbReference type="ARBA" id="ARBA00010876"/>
    </source>
</evidence>
<dbReference type="GO" id="GO:0000455">
    <property type="term" value="P:enzyme-directed rRNA pseudouridine synthesis"/>
    <property type="evidence" value="ECO:0000318"/>
    <property type="project" value="GO_Central"/>
</dbReference>
<dbReference type="InterPro" id="IPR020103">
    <property type="entry name" value="PsdUridine_synth_cat_dom_sf"/>
</dbReference>
<organism evidence="7">
    <name type="scientific">Physcomitrium patens</name>
    <name type="common">Spreading-leaved earth moss</name>
    <name type="synonym">Physcomitrella patens</name>
    <dbReference type="NCBI Taxonomy" id="3218"/>
    <lineage>
        <taxon>Eukaryota</taxon>
        <taxon>Viridiplantae</taxon>
        <taxon>Streptophyta</taxon>
        <taxon>Embryophyta</taxon>
        <taxon>Bryophyta</taxon>
        <taxon>Bryophytina</taxon>
        <taxon>Bryopsida</taxon>
        <taxon>Funariidae</taxon>
        <taxon>Funariales</taxon>
        <taxon>Funariaceae</taxon>
        <taxon>Physcomitrium</taxon>
    </lineage>
</organism>
<dbReference type="Gramene" id="Pp3c1_9440V3.2">
    <property type="protein sequence ID" value="Pp3c1_9440V3.2"/>
    <property type="gene ID" value="Pp3c1_9440"/>
</dbReference>
<reference evidence="8" key="3">
    <citation type="submission" date="2020-12" db="UniProtKB">
        <authorList>
            <consortium name="EnsemblPlants"/>
        </authorList>
    </citation>
    <scope>IDENTIFICATION</scope>
</reference>
<dbReference type="Proteomes" id="UP000006727">
    <property type="component" value="Chromosome 1"/>
</dbReference>
<dbReference type="EMBL" id="ABEU02000001">
    <property type="protein sequence ID" value="PNR62013.1"/>
    <property type="molecule type" value="Genomic_DNA"/>
</dbReference>
<dbReference type="CDD" id="cd02869">
    <property type="entry name" value="PseudoU_synth_RluA_like"/>
    <property type="match status" value="1"/>
</dbReference>
<comment type="subcellular location">
    <subcellularLocation>
        <location evidence="2">Mitochondrion</location>
    </subcellularLocation>
</comment>
<dbReference type="Gramene" id="Pp3c1_9440V3.1">
    <property type="protein sequence ID" value="Pp3c1_9440V3.1"/>
    <property type="gene ID" value="Pp3c1_9440"/>
</dbReference>
<dbReference type="InterPro" id="IPR006145">
    <property type="entry name" value="PsdUridine_synth_RsuA/RluA"/>
</dbReference>
<dbReference type="EnsemblPlants" id="Pp3c1_9440V3.1">
    <property type="protein sequence ID" value="Pp3c1_9440V3.1"/>
    <property type="gene ID" value="Pp3c1_9440"/>
</dbReference>
<dbReference type="PROSITE" id="PS01129">
    <property type="entry name" value="PSI_RLU"/>
    <property type="match status" value="1"/>
</dbReference>
<keyword evidence="9" id="KW-1185">Reference proteome</keyword>
<keyword evidence="5" id="KW-0413">Isomerase</keyword>